<dbReference type="NCBIfam" id="TIGR03695">
    <property type="entry name" value="menH_SHCHC"/>
    <property type="match status" value="1"/>
</dbReference>
<dbReference type="NCBIfam" id="NF008340">
    <property type="entry name" value="PRK11126.1"/>
    <property type="match status" value="1"/>
</dbReference>
<proteinExistence type="inferred from homology"/>
<evidence type="ECO:0000313" key="5">
    <source>
        <dbReference type="EMBL" id="MDO6542538.1"/>
    </source>
</evidence>
<feature type="domain" description="AB hydrolase-1" evidence="4">
    <location>
        <begin position="22"/>
        <end position="265"/>
    </location>
</feature>
<evidence type="ECO:0000313" key="8">
    <source>
        <dbReference type="Proteomes" id="UP001170624"/>
    </source>
</evidence>
<evidence type="ECO:0000256" key="1">
    <source>
        <dbReference type="ARBA" id="ARBA00022428"/>
    </source>
</evidence>
<reference evidence="6" key="2">
    <citation type="submission" date="2017-07" db="EMBL/GenBank/DDBJ databases">
        <authorList>
            <person name="Gomez-Gil B."/>
            <person name="Enciso-Ibarra K."/>
        </authorList>
    </citation>
    <scope>NUCLEOTIDE SEQUENCE</scope>
    <source>
        <strain evidence="6">CAIM 1827</strain>
    </source>
</reference>
<dbReference type="GO" id="GO:0009234">
    <property type="term" value="P:menaquinone biosynthetic process"/>
    <property type="evidence" value="ECO:0007669"/>
    <property type="project" value="UniProtKB-UniRule"/>
</dbReference>
<dbReference type="PANTHER" id="PTHR42916:SF1">
    <property type="entry name" value="PROTEIN PHYLLO, CHLOROPLASTIC"/>
    <property type="match status" value="1"/>
</dbReference>
<keyword evidence="1 3" id="KW-0474">Menaquinone biosynthesis</keyword>
<comment type="subunit">
    <text evidence="3">Monomer.</text>
</comment>
<dbReference type="SUPFAM" id="SSF53474">
    <property type="entry name" value="alpha/beta-Hydrolases"/>
    <property type="match status" value="1"/>
</dbReference>
<comment type="pathway">
    <text evidence="3">Quinol/quinone metabolism; 1,4-dihydroxy-2-naphthoate biosynthesis; 1,4-dihydroxy-2-naphthoate from chorismate: step 3/7.</text>
</comment>
<dbReference type="EMBL" id="JAUOPU010000006">
    <property type="protein sequence ID" value="MDO6542538.1"/>
    <property type="molecule type" value="Genomic_DNA"/>
</dbReference>
<comment type="pathway">
    <text evidence="3">Quinol/quinone metabolism; menaquinone biosynthesis.</text>
</comment>
<dbReference type="Proteomes" id="UP000215999">
    <property type="component" value="Unassembled WGS sequence"/>
</dbReference>
<dbReference type="PANTHER" id="PTHR42916">
    <property type="entry name" value="2-SUCCINYL-5-ENOLPYRUVYL-6-HYDROXY-3-CYCLOHEXENE-1-CARBOXYLATE SYNTHASE"/>
    <property type="match status" value="1"/>
</dbReference>
<sequence>MPLYSESYYPNDLALLQSKPTLVFLHGLLGSGQDWRVVVDSLASSFHCITLDLPGHGQSHCVSVADFPQANTAIKRTLAHRGIKDYVLIGYSLGARLAMYHAVDDFTNKQTVVVNSAESAFNNQPKLKGLVIEGGHFGLPQTERATRFANDEKWAHRFAHEPMHQVLTDWYQQAVFSSLDHDQRQGLITKRSDNLGADIASMMMATSLSKQPELLPELQKLTVPHCYIYGEHDEKFKRLAQASAIENIAVAGAGHNVHIERPYAFSECVQEFVKRC</sequence>
<dbReference type="InterPro" id="IPR022485">
    <property type="entry name" value="SHCHC_synthase_MenH"/>
</dbReference>
<keyword evidence="2 3" id="KW-0456">Lyase</keyword>
<protein>
    <recommendedName>
        <fullName evidence="3">Putative 2-succinyl-6-hydroxy-2,4-cyclohexadiene-1-carboxylate synthase</fullName>
        <shortName evidence="3">SHCHC synthase</shortName>
        <ecNumber evidence="3">4.2.99.20</ecNumber>
    </recommendedName>
</protein>
<dbReference type="Pfam" id="PF12697">
    <property type="entry name" value="Abhydrolase_6"/>
    <property type="match status" value="1"/>
</dbReference>
<dbReference type="Gene3D" id="3.40.50.1820">
    <property type="entry name" value="alpha/beta hydrolase"/>
    <property type="match status" value="1"/>
</dbReference>
<dbReference type="HAMAP" id="MF_01660">
    <property type="entry name" value="MenH"/>
    <property type="match status" value="1"/>
</dbReference>
<dbReference type="InterPro" id="IPR000073">
    <property type="entry name" value="AB_hydrolase_1"/>
</dbReference>
<dbReference type="InterPro" id="IPR029058">
    <property type="entry name" value="AB_hydrolase_fold"/>
</dbReference>
<comment type="catalytic activity">
    <reaction evidence="3">
        <text>5-enolpyruvoyl-6-hydroxy-2-succinyl-cyclohex-3-ene-1-carboxylate = (1R,6R)-6-hydroxy-2-succinyl-cyclohexa-2,4-diene-1-carboxylate + pyruvate</text>
        <dbReference type="Rhea" id="RHEA:25597"/>
        <dbReference type="ChEBI" id="CHEBI:15361"/>
        <dbReference type="ChEBI" id="CHEBI:58689"/>
        <dbReference type="ChEBI" id="CHEBI:58818"/>
        <dbReference type="EC" id="4.2.99.20"/>
    </reaction>
</comment>
<comment type="similarity">
    <text evidence="3">Belongs to the AB hydrolase superfamily. MenH family.</text>
</comment>
<name>A0AAW7Y6M1_9GAMM</name>
<keyword evidence="7" id="KW-1185">Reference proteome</keyword>
<reference evidence="5" key="3">
    <citation type="submission" date="2023-07" db="EMBL/GenBank/DDBJ databases">
        <title>Genome content predicts the carbon catabolic preferences of heterotrophic bacteria.</title>
        <authorList>
            <person name="Gralka M."/>
        </authorList>
    </citation>
    <scope>NUCLEOTIDE SEQUENCE</scope>
    <source>
        <strain evidence="5">G2M05</strain>
    </source>
</reference>
<evidence type="ECO:0000313" key="6">
    <source>
        <dbReference type="EMBL" id="OZS44057.1"/>
    </source>
</evidence>
<dbReference type="EC" id="4.2.99.20" evidence="3"/>
<organism evidence="5 8">
    <name type="scientific">Photobacterium sanguinicancri</name>
    <dbReference type="NCBI Taxonomy" id="875932"/>
    <lineage>
        <taxon>Bacteria</taxon>
        <taxon>Pseudomonadati</taxon>
        <taxon>Pseudomonadota</taxon>
        <taxon>Gammaproteobacteria</taxon>
        <taxon>Vibrionales</taxon>
        <taxon>Vibrionaceae</taxon>
        <taxon>Photobacterium</taxon>
    </lineage>
</organism>
<dbReference type="Proteomes" id="UP001170624">
    <property type="component" value="Unassembled WGS sequence"/>
</dbReference>
<evidence type="ECO:0000259" key="4">
    <source>
        <dbReference type="Pfam" id="PF12697"/>
    </source>
</evidence>
<comment type="function">
    <text evidence="3">Catalyzes a proton abstraction reaction that results in 2,5-elimination of pyruvate from 2-succinyl-5-enolpyruvyl-6-hydroxy-3-cyclohexene-1-carboxylate (SEPHCHC) and the formation of 2-succinyl-6-hydroxy-2,4-cyclohexadiene-1-carboxylate (SHCHC).</text>
</comment>
<comment type="caution">
    <text evidence="5">The sequence shown here is derived from an EMBL/GenBank/DDBJ whole genome shotgun (WGS) entry which is preliminary data.</text>
</comment>
<evidence type="ECO:0000313" key="7">
    <source>
        <dbReference type="Proteomes" id="UP000215999"/>
    </source>
</evidence>
<dbReference type="AlphaFoldDB" id="A0AAW7Y6M1"/>
<evidence type="ECO:0000256" key="3">
    <source>
        <dbReference type="HAMAP-Rule" id="MF_01660"/>
    </source>
</evidence>
<evidence type="ECO:0000256" key="2">
    <source>
        <dbReference type="ARBA" id="ARBA00023239"/>
    </source>
</evidence>
<dbReference type="RefSeq" id="WP_094956990.1">
    <property type="nucleotide sequence ID" value="NZ_AP024850.1"/>
</dbReference>
<dbReference type="EMBL" id="NOIF01000051">
    <property type="protein sequence ID" value="OZS44057.1"/>
    <property type="molecule type" value="Genomic_DNA"/>
</dbReference>
<reference evidence="6 7" key="1">
    <citation type="journal article" date="2016" name="Antonie Van Leeuwenhoek">
        <title>Photobacterium sanguinicancri sp. nov. isolated from marine animals.</title>
        <authorList>
            <person name="Gomez-Gil B."/>
            <person name="Roque A."/>
            <person name="Rotllant G."/>
            <person name="Romalde J.L."/>
            <person name="Doce A."/>
            <person name="Eggermont M."/>
            <person name="Defoirdt T."/>
        </authorList>
    </citation>
    <scope>NUCLEOTIDE SEQUENCE [LARGE SCALE GENOMIC DNA]</scope>
    <source>
        <strain evidence="6 7">CAIM 1827</strain>
    </source>
</reference>
<accession>A0AAW7Y6M1</accession>
<gene>
    <name evidence="3 5" type="primary">menH</name>
    <name evidence="6" type="ORF">ASV53_09985</name>
    <name evidence="5" type="ORF">Q4568_08340</name>
</gene>
<dbReference type="GO" id="GO:0070205">
    <property type="term" value="F:2-succinyl-6-hydroxy-2,4-cyclohexadiene-1-carboxylate synthase activity"/>
    <property type="evidence" value="ECO:0007669"/>
    <property type="project" value="UniProtKB-UniRule"/>
</dbReference>